<dbReference type="Gene3D" id="3.90.70.10">
    <property type="entry name" value="Cysteine proteinases"/>
    <property type="match status" value="1"/>
</dbReference>
<evidence type="ECO:0000313" key="13">
    <source>
        <dbReference type="Proteomes" id="UP000256970"/>
    </source>
</evidence>
<dbReference type="EMBL" id="FNXT01001186">
    <property type="protein sequence ID" value="SZX73238.1"/>
    <property type="molecule type" value="Genomic_DNA"/>
</dbReference>
<dbReference type="GO" id="GO:0005930">
    <property type="term" value="C:axoneme"/>
    <property type="evidence" value="ECO:0007669"/>
    <property type="project" value="UniProtKB-SubCell"/>
</dbReference>
<evidence type="ECO:0000256" key="8">
    <source>
        <dbReference type="ARBA" id="ARBA00023136"/>
    </source>
</evidence>
<protein>
    <recommendedName>
        <fullName evidence="11">Peptidase C1A papain C-terminal domain-containing protein</fullName>
    </recommendedName>
</protein>
<evidence type="ECO:0000259" key="11">
    <source>
        <dbReference type="SMART" id="SM00645"/>
    </source>
</evidence>
<evidence type="ECO:0000256" key="2">
    <source>
        <dbReference type="ARBA" id="ARBA00004430"/>
    </source>
</evidence>
<keyword evidence="8" id="KW-0472">Membrane</keyword>
<keyword evidence="4" id="KW-0812">Transmembrane</keyword>
<dbReference type="InterPro" id="IPR032675">
    <property type="entry name" value="LRR_dom_sf"/>
</dbReference>
<evidence type="ECO:0000313" key="12">
    <source>
        <dbReference type="EMBL" id="SZX73238.1"/>
    </source>
</evidence>
<evidence type="ECO:0000256" key="7">
    <source>
        <dbReference type="ARBA" id="ARBA00022989"/>
    </source>
</evidence>
<keyword evidence="13" id="KW-1185">Reference proteome</keyword>
<evidence type="ECO:0000256" key="4">
    <source>
        <dbReference type="ARBA" id="ARBA00022692"/>
    </source>
</evidence>
<dbReference type="SUPFAM" id="SSF54001">
    <property type="entry name" value="Cysteine proteinases"/>
    <property type="match status" value="1"/>
</dbReference>
<dbReference type="Pfam" id="PF00112">
    <property type="entry name" value="Peptidase_C1"/>
    <property type="match status" value="1"/>
</dbReference>
<evidence type="ECO:0000256" key="9">
    <source>
        <dbReference type="ARBA" id="ARBA00023170"/>
    </source>
</evidence>
<dbReference type="PANTHER" id="PTHR27000">
    <property type="entry name" value="LEUCINE-RICH REPEAT RECEPTOR-LIKE PROTEIN KINASE FAMILY PROTEIN-RELATED"/>
    <property type="match status" value="1"/>
</dbReference>
<dbReference type="InterPro" id="IPR001611">
    <property type="entry name" value="Leu-rich_rpt"/>
</dbReference>
<dbReference type="Pfam" id="PF00560">
    <property type="entry name" value="LRR_1"/>
    <property type="match status" value="3"/>
</dbReference>
<keyword evidence="10" id="KW-0325">Glycoprotein</keyword>
<dbReference type="Pfam" id="PF13855">
    <property type="entry name" value="LRR_8"/>
    <property type="match status" value="1"/>
</dbReference>
<name>A0A383W6G3_TETOB</name>
<keyword evidence="7" id="KW-1133">Transmembrane helix</keyword>
<dbReference type="GO" id="GO:0006508">
    <property type="term" value="P:proteolysis"/>
    <property type="evidence" value="ECO:0007669"/>
    <property type="project" value="InterPro"/>
</dbReference>
<sequence length="984" mass="104467">MVQLQLSSYILATTPAVYRTPDLPNIRNQGSCSTCVAQAAAAAIQMAMAAAWKKRAWEEQGRPRGGVAVSQWDVSAHSLYYCSLQGRSCKTGWDIPDALKTVIDQKPELVRPSSCLTPPSFKDEVGFTGWRSACDLATKLAEAGACPGQRTRITREQPWMNCVYKSMSSFVEIQEHIRLHGSVISRIIIYDDFQVQFTRSAKFLTSDQLPPYQRNLTAKPAFGHAVVIVGYDNNNYTWTAMNSWGDRTSKSRPGVTADGLFRIQMGIGDCGGLGVAACTLHYKDVNVTETLPPGTFVQLCDTRFATPGEIDKIAFFRNIKTSQQRALNAWEVTIREYAGAEQYQPDGVQCGITGPVPPEWYTPTINAQGAPLTPAKSLQVIDISGNKLSGSLPDITAWKNLQLLFLSNNQFNGPVPSSWASVADVGRGITTIDLQSNRLSGVFPQISTNSLIGSIPPSYANLSKLKFLDVSGNVGLTGQLPPEFGSAGKMPIDAVFYLGYTALTGPIPLSWSYFSLGIVDVSETAVNISCIPDGLQVYPSRSPSCSGSSPQVSSLSFLKQLIQKRGGVSTALATWNSSDIGGAGPKTPPKYCRLWTGITCDSAYQVIGLNLTALSIQLPPTASLNITAVVEKLLPLTTTLRVLDAAALQLVGDLPKVLATFSKLEALNLSGNKGLAGNLPSIWSALTALRTVDLSSTSISGNLPPSWASLQELRVFRAANCSGLSGQLPLEWGILRSLEELVVTNSELGGALPAWTDAGAVRAAGAAVLAAAEQTANDAGSAGLSPASVERSTRTVRYNSGHVAPQALAAAANRAVTAIKATLAAAPAGTRFMPLRIIDLSGNKLRGQLVLGWSLFEQLQMLILSRNSLSGPLPDGYARLTTLTALDLSGNSFAGLLPSTWVSMRQLVLLDVSGNALASPTPETLPYMAGEGFSLKCLVLAGNAGMDAAELASIKEQMEADSGGRVTVVVARSGRTCGISVLGV</sequence>
<dbReference type="Gene3D" id="3.80.10.10">
    <property type="entry name" value="Ribonuclease Inhibitor"/>
    <property type="match status" value="4"/>
</dbReference>
<dbReference type="AlphaFoldDB" id="A0A383W6G3"/>
<comment type="subcellular location">
    <subcellularLocation>
        <location evidence="2">Cytoplasm</location>
        <location evidence="2">Cytoskeleton</location>
        <location evidence="2">Cilium axoneme</location>
    </subcellularLocation>
    <subcellularLocation>
        <location evidence="1">Membrane</location>
        <topology evidence="1">Single-pass membrane protein</topology>
    </subcellularLocation>
</comment>
<dbReference type="InterPro" id="IPR000668">
    <property type="entry name" value="Peptidase_C1A_C"/>
</dbReference>
<keyword evidence="3" id="KW-0433">Leucine-rich repeat</keyword>
<evidence type="ECO:0000256" key="10">
    <source>
        <dbReference type="ARBA" id="ARBA00023180"/>
    </source>
</evidence>
<gene>
    <name evidence="12" type="ORF">BQ4739_LOCUS13346</name>
</gene>
<accession>A0A383W6G3</accession>
<dbReference type="GO" id="GO:0008234">
    <property type="term" value="F:cysteine-type peptidase activity"/>
    <property type="evidence" value="ECO:0007669"/>
    <property type="project" value="InterPro"/>
</dbReference>
<dbReference type="Proteomes" id="UP000256970">
    <property type="component" value="Unassembled WGS sequence"/>
</dbReference>
<dbReference type="SUPFAM" id="SSF52058">
    <property type="entry name" value="L domain-like"/>
    <property type="match status" value="2"/>
</dbReference>
<evidence type="ECO:0000256" key="5">
    <source>
        <dbReference type="ARBA" id="ARBA00022729"/>
    </source>
</evidence>
<feature type="domain" description="Peptidase C1A papain C-terminal" evidence="11">
    <location>
        <begin position="14"/>
        <end position="280"/>
    </location>
</feature>
<dbReference type="SMART" id="SM00645">
    <property type="entry name" value="Pept_C1"/>
    <property type="match status" value="1"/>
</dbReference>
<evidence type="ECO:0000256" key="6">
    <source>
        <dbReference type="ARBA" id="ARBA00022737"/>
    </source>
</evidence>
<reference evidence="12 13" key="1">
    <citation type="submission" date="2016-10" db="EMBL/GenBank/DDBJ databases">
        <authorList>
            <person name="Cai Z."/>
        </authorList>
    </citation>
    <scope>NUCLEOTIDE SEQUENCE [LARGE SCALE GENOMIC DNA]</scope>
</reference>
<evidence type="ECO:0000256" key="3">
    <source>
        <dbReference type="ARBA" id="ARBA00022614"/>
    </source>
</evidence>
<keyword evidence="6" id="KW-0677">Repeat</keyword>
<organism evidence="12 13">
    <name type="scientific">Tetradesmus obliquus</name>
    <name type="common">Green alga</name>
    <name type="synonym">Acutodesmus obliquus</name>
    <dbReference type="NCBI Taxonomy" id="3088"/>
    <lineage>
        <taxon>Eukaryota</taxon>
        <taxon>Viridiplantae</taxon>
        <taxon>Chlorophyta</taxon>
        <taxon>core chlorophytes</taxon>
        <taxon>Chlorophyceae</taxon>
        <taxon>CS clade</taxon>
        <taxon>Sphaeropleales</taxon>
        <taxon>Scenedesmaceae</taxon>
        <taxon>Tetradesmus</taxon>
    </lineage>
</organism>
<dbReference type="InterPro" id="IPR038765">
    <property type="entry name" value="Papain-like_cys_pep_sf"/>
</dbReference>
<keyword evidence="5" id="KW-0732">Signal</keyword>
<evidence type="ECO:0000256" key="1">
    <source>
        <dbReference type="ARBA" id="ARBA00004167"/>
    </source>
</evidence>
<keyword evidence="9" id="KW-0675">Receptor</keyword>
<dbReference type="GO" id="GO:0016020">
    <property type="term" value="C:membrane"/>
    <property type="evidence" value="ECO:0007669"/>
    <property type="project" value="UniProtKB-SubCell"/>
</dbReference>
<proteinExistence type="predicted"/>